<reference evidence="3" key="1">
    <citation type="submission" date="2022-11" db="UniProtKB">
        <authorList>
            <consortium name="WormBaseParasite"/>
        </authorList>
    </citation>
    <scope>IDENTIFICATION</scope>
</reference>
<dbReference type="AlphaFoldDB" id="A0A915I2L5"/>
<name>A0A915I2L5_ROMCU</name>
<dbReference type="Proteomes" id="UP000887565">
    <property type="component" value="Unplaced"/>
</dbReference>
<keyword evidence="2" id="KW-1185">Reference proteome</keyword>
<evidence type="ECO:0000313" key="2">
    <source>
        <dbReference type="Proteomes" id="UP000887565"/>
    </source>
</evidence>
<accession>A0A915I2L5</accession>
<feature type="compositionally biased region" description="Basic and acidic residues" evidence="1">
    <location>
        <begin position="1"/>
        <end position="12"/>
    </location>
</feature>
<proteinExistence type="predicted"/>
<protein>
    <submittedName>
        <fullName evidence="3">Uncharacterized protein</fullName>
    </submittedName>
</protein>
<dbReference type="WBParaSite" id="nRc.2.0.1.t08372-RA">
    <property type="protein sequence ID" value="nRc.2.0.1.t08372-RA"/>
    <property type="gene ID" value="nRc.2.0.1.g08372"/>
</dbReference>
<feature type="region of interest" description="Disordered" evidence="1">
    <location>
        <begin position="1"/>
        <end position="25"/>
    </location>
</feature>
<feature type="compositionally biased region" description="Polar residues" evidence="1">
    <location>
        <begin position="13"/>
        <end position="25"/>
    </location>
</feature>
<evidence type="ECO:0000256" key="1">
    <source>
        <dbReference type="SAM" id="MobiDB-lite"/>
    </source>
</evidence>
<sequence>MVKDKKLWEKTVRASNRNDSSGSTALTKPTVLPIWCPTIPCIKNHHCATCIQCALKSKLWNCVIVNIEPKQRNSTMPAPMSANSPKKLINNGCRRLQKQLKS</sequence>
<organism evidence="2 3">
    <name type="scientific">Romanomermis culicivorax</name>
    <name type="common">Nematode worm</name>
    <dbReference type="NCBI Taxonomy" id="13658"/>
    <lineage>
        <taxon>Eukaryota</taxon>
        <taxon>Metazoa</taxon>
        <taxon>Ecdysozoa</taxon>
        <taxon>Nematoda</taxon>
        <taxon>Enoplea</taxon>
        <taxon>Dorylaimia</taxon>
        <taxon>Mermithida</taxon>
        <taxon>Mermithoidea</taxon>
        <taxon>Mermithidae</taxon>
        <taxon>Romanomermis</taxon>
    </lineage>
</organism>
<evidence type="ECO:0000313" key="3">
    <source>
        <dbReference type="WBParaSite" id="nRc.2.0.1.t08372-RA"/>
    </source>
</evidence>